<dbReference type="InterPro" id="IPR011990">
    <property type="entry name" value="TPR-like_helical_dom_sf"/>
</dbReference>
<dbReference type="OrthoDB" id="2017782at2759"/>
<accession>A0A812JN76</accession>
<dbReference type="PANTHER" id="PTHR47908">
    <property type="match status" value="1"/>
</dbReference>
<dbReference type="EMBL" id="CAJNIZ010002419">
    <property type="protein sequence ID" value="CAE7210319.1"/>
    <property type="molecule type" value="Genomic_DNA"/>
</dbReference>
<name>A0A812JN76_SYMPI</name>
<evidence type="ECO:0000313" key="2">
    <source>
        <dbReference type="Proteomes" id="UP000649617"/>
    </source>
</evidence>
<dbReference type="PANTHER" id="PTHR47908:SF2">
    <property type="entry name" value="TETRATRICOPEPTIDE REPEAT (TPR)-LIKE SUPERFAMILY PROTEIN"/>
    <property type="match status" value="1"/>
</dbReference>
<dbReference type="SUPFAM" id="SSF48452">
    <property type="entry name" value="TPR-like"/>
    <property type="match status" value="1"/>
</dbReference>
<evidence type="ECO:0000313" key="1">
    <source>
        <dbReference type="EMBL" id="CAE7210319.1"/>
    </source>
</evidence>
<dbReference type="Proteomes" id="UP000649617">
    <property type="component" value="Unassembled WGS sequence"/>
</dbReference>
<gene>
    <name evidence="1" type="ORF">SPIL2461_LOCUS2259</name>
</gene>
<protein>
    <submittedName>
        <fullName evidence="1">Uncharacterized protein</fullName>
    </submittedName>
</protein>
<dbReference type="GO" id="GO:0009507">
    <property type="term" value="C:chloroplast"/>
    <property type="evidence" value="ECO:0007669"/>
    <property type="project" value="TreeGrafter"/>
</dbReference>
<reference evidence="1" key="1">
    <citation type="submission" date="2021-02" db="EMBL/GenBank/DDBJ databases">
        <authorList>
            <person name="Dougan E. K."/>
            <person name="Rhodes N."/>
            <person name="Thang M."/>
            <person name="Chan C."/>
        </authorList>
    </citation>
    <scope>NUCLEOTIDE SEQUENCE</scope>
</reference>
<keyword evidence="2" id="KW-1185">Reference proteome</keyword>
<organism evidence="1 2">
    <name type="scientific">Symbiodinium pilosum</name>
    <name type="common">Dinoflagellate</name>
    <dbReference type="NCBI Taxonomy" id="2952"/>
    <lineage>
        <taxon>Eukaryota</taxon>
        <taxon>Sar</taxon>
        <taxon>Alveolata</taxon>
        <taxon>Dinophyceae</taxon>
        <taxon>Suessiales</taxon>
        <taxon>Symbiodiniaceae</taxon>
        <taxon>Symbiodinium</taxon>
    </lineage>
</organism>
<dbReference type="Gene3D" id="1.25.40.10">
    <property type="entry name" value="Tetratricopeptide repeat domain"/>
    <property type="match status" value="1"/>
</dbReference>
<comment type="caution">
    <text evidence="1">The sequence shown here is derived from an EMBL/GenBank/DDBJ whole genome shotgun (WGS) entry which is preliminary data.</text>
</comment>
<dbReference type="AlphaFoldDB" id="A0A812JN76"/>
<proteinExistence type="predicted"/>
<sequence length="298" mass="32885">MDLLRPPVVCGSPVPTVITQHNSCRIQSQARAGVVDVRSAWRATTLVASLVLGAKLVQQRRSQTRRLFTSVAASSKGPCKTRREKVSLDVMIAAVLGTPLPATAKGGNPYLLLQDGMEAFKKNRVEDSINLFDKAAESGYPKARLWQRGLSLYYAKDFKAGSEQFRKDVEMNPNDTEESIWAFLCEAQLNGFQEARRQILTVGVDPRPVMRTAMTLFRGDDDAKSIASLEELSAGGGSDCFYSSLYLGLFYEAKGDTENAKRWLLKAISSKYGVGSTDYMADLARVHVAQRGWAQVEF</sequence>